<dbReference type="GO" id="GO:0016192">
    <property type="term" value="P:vesicle-mediated transport"/>
    <property type="evidence" value="ECO:0007669"/>
    <property type="project" value="InterPro"/>
</dbReference>
<dbReference type="GO" id="GO:0005198">
    <property type="term" value="F:structural molecule activity"/>
    <property type="evidence" value="ECO:0007669"/>
    <property type="project" value="InterPro"/>
</dbReference>
<comment type="caution">
    <text evidence="2">The sequence shown here is derived from an EMBL/GenBank/DDBJ whole genome shotgun (WGS) entry which is preliminary data.</text>
</comment>
<sequence>MPRRTYAFSTMSRSAKKYIMNGTAAGHPLTDMIVCGAQEPARVFVAFQQAPGSAPIVSFATTPKYVVKDCDPVTHEPDSVEGDNDEYIGASVRRLPLTAVVGPFSRYYLAVEFVYRTCPDHFSGGGPHAATVSCPRRLQGTLTRISMTT</sequence>
<keyword evidence="3" id="KW-1185">Reference proteome</keyword>
<proteinExistence type="predicted"/>
<dbReference type="GO" id="GO:0006886">
    <property type="term" value="P:intracellular protein transport"/>
    <property type="evidence" value="ECO:0007669"/>
    <property type="project" value="InterPro"/>
</dbReference>
<gene>
    <name evidence="2" type="ORF">BCR44DRAFT_1457148</name>
</gene>
<dbReference type="EMBL" id="MCFL01000001">
    <property type="protein sequence ID" value="ORZ41623.1"/>
    <property type="molecule type" value="Genomic_DNA"/>
</dbReference>
<dbReference type="GO" id="GO:0030126">
    <property type="term" value="C:COPI vesicle coat"/>
    <property type="evidence" value="ECO:0007669"/>
    <property type="project" value="InterPro"/>
</dbReference>
<dbReference type="Pfam" id="PF08752">
    <property type="entry name" value="COP-gamma_platf"/>
    <property type="match status" value="1"/>
</dbReference>
<dbReference type="SUPFAM" id="SSF49348">
    <property type="entry name" value="Clathrin adaptor appendage domain"/>
    <property type="match status" value="1"/>
</dbReference>
<feature type="domain" description="Coatomer gamma subunit appendage Ig-like subdomain" evidence="1">
    <location>
        <begin position="37"/>
        <end position="87"/>
    </location>
</feature>
<organism evidence="2 3">
    <name type="scientific">Catenaria anguillulae PL171</name>
    <dbReference type="NCBI Taxonomy" id="765915"/>
    <lineage>
        <taxon>Eukaryota</taxon>
        <taxon>Fungi</taxon>
        <taxon>Fungi incertae sedis</taxon>
        <taxon>Blastocladiomycota</taxon>
        <taxon>Blastocladiomycetes</taxon>
        <taxon>Blastocladiales</taxon>
        <taxon>Catenariaceae</taxon>
        <taxon>Catenaria</taxon>
    </lineage>
</organism>
<accession>A0A1Y2I6D1</accession>
<dbReference type="AlphaFoldDB" id="A0A1Y2I6D1"/>
<dbReference type="InterPro" id="IPR037067">
    <property type="entry name" value="Coatomer_gsu_app_sf"/>
</dbReference>
<reference evidence="2 3" key="1">
    <citation type="submission" date="2016-07" db="EMBL/GenBank/DDBJ databases">
        <title>Pervasive Adenine N6-methylation of Active Genes in Fungi.</title>
        <authorList>
            <consortium name="DOE Joint Genome Institute"/>
            <person name="Mondo S.J."/>
            <person name="Dannebaum R.O."/>
            <person name="Kuo R.C."/>
            <person name="Labutti K."/>
            <person name="Haridas S."/>
            <person name="Kuo A."/>
            <person name="Salamov A."/>
            <person name="Ahrendt S.R."/>
            <person name="Lipzen A."/>
            <person name="Sullivan W."/>
            <person name="Andreopoulos W.B."/>
            <person name="Clum A."/>
            <person name="Lindquist E."/>
            <person name="Daum C."/>
            <person name="Ramamoorthy G.K."/>
            <person name="Gryganskyi A."/>
            <person name="Culley D."/>
            <person name="Magnuson J.K."/>
            <person name="James T.Y."/>
            <person name="O'Malley M.A."/>
            <person name="Stajich J.E."/>
            <person name="Spatafora J.W."/>
            <person name="Visel A."/>
            <person name="Grigoriev I.V."/>
        </authorList>
    </citation>
    <scope>NUCLEOTIDE SEQUENCE [LARGE SCALE GENOMIC DNA]</scope>
    <source>
        <strain evidence="2 3">PL171</strain>
    </source>
</reference>
<dbReference type="OrthoDB" id="1074925at2759"/>
<dbReference type="InterPro" id="IPR013041">
    <property type="entry name" value="Clathrin_app_Ig-like_sf"/>
</dbReference>
<dbReference type="InterPro" id="IPR013040">
    <property type="entry name" value="Coatomer_gsu_app_Ig-like_dom"/>
</dbReference>
<dbReference type="Gene3D" id="2.60.40.1480">
    <property type="entry name" value="Coatomer, gamma subunit, appendage domain"/>
    <property type="match status" value="1"/>
</dbReference>
<name>A0A1Y2I6D1_9FUNG</name>
<evidence type="ECO:0000313" key="2">
    <source>
        <dbReference type="EMBL" id="ORZ41623.1"/>
    </source>
</evidence>
<evidence type="ECO:0000259" key="1">
    <source>
        <dbReference type="Pfam" id="PF08752"/>
    </source>
</evidence>
<evidence type="ECO:0000313" key="3">
    <source>
        <dbReference type="Proteomes" id="UP000193411"/>
    </source>
</evidence>
<protein>
    <recommendedName>
        <fullName evidence="1">Coatomer gamma subunit appendage Ig-like subdomain domain-containing protein</fullName>
    </recommendedName>
</protein>
<dbReference type="Proteomes" id="UP000193411">
    <property type="component" value="Unassembled WGS sequence"/>
</dbReference>